<feature type="region of interest" description="Disordered" evidence="1">
    <location>
        <begin position="90"/>
        <end position="112"/>
    </location>
</feature>
<gene>
    <name evidence="2" type="ORF">MYCIT1_LOCUS21984</name>
</gene>
<sequence length="112" mass="12423">MPSPTLAVDMIVLAAGQARLSAYIQQTFSKEICETGTFTIANAVEWLDVHDFTRWLGRGVGDGQKPTISTVVSVHLKSIDRTNPLDLASRDVKSATDTSQRRRRWSKFTGSR</sequence>
<keyword evidence="3" id="KW-1185">Reference proteome</keyword>
<organism evidence="2 3">
    <name type="scientific">Mycena citricolor</name>
    <dbReference type="NCBI Taxonomy" id="2018698"/>
    <lineage>
        <taxon>Eukaryota</taxon>
        <taxon>Fungi</taxon>
        <taxon>Dikarya</taxon>
        <taxon>Basidiomycota</taxon>
        <taxon>Agaricomycotina</taxon>
        <taxon>Agaricomycetes</taxon>
        <taxon>Agaricomycetidae</taxon>
        <taxon>Agaricales</taxon>
        <taxon>Marasmiineae</taxon>
        <taxon>Mycenaceae</taxon>
        <taxon>Mycena</taxon>
    </lineage>
</organism>
<proteinExistence type="predicted"/>
<evidence type="ECO:0000313" key="3">
    <source>
        <dbReference type="Proteomes" id="UP001295794"/>
    </source>
</evidence>
<reference evidence="2" key="1">
    <citation type="submission" date="2023-11" db="EMBL/GenBank/DDBJ databases">
        <authorList>
            <person name="De Vega J J."/>
            <person name="De Vega J J."/>
        </authorList>
    </citation>
    <scope>NUCLEOTIDE SEQUENCE</scope>
</reference>
<comment type="caution">
    <text evidence="2">The sequence shown here is derived from an EMBL/GenBank/DDBJ whole genome shotgun (WGS) entry which is preliminary data.</text>
</comment>
<dbReference type="Proteomes" id="UP001295794">
    <property type="component" value="Unassembled WGS sequence"/>
</dbReference>
<protein>
    <submittedName>
        <fullName evidence="2">Uncharacterized protein</fullName>
    </submittedName>
</protein>
<evidence type="ECO:0000256" key="1">
    <source>
        <dbReference type="SAM" id="MobiDB-lite"/>
    </source>
</evidence>
<dbReference type="EMBL" id="CAVNYO010000403">
    <property type="protein sequence ID" value="CAK5274687.1"/>
    <property type="molecule type" value="Genomic_DNA"/>
</dbReference>
<dbReference type="AlphaFoldDB" id="A0AAD2HFF7"/>
<evidence type="ECO:0000313" key="2">
    <source>
        <dbReference type="EMBL" id="CAK5274687.1"/>
    </source>
</evidence>
<name>A0AAD2HFF7_9AGAR</name>
<accession>A0AAD2HFF7</accession>